<accession>A0A7V0QSH3</accession>
<keyword evidence="2" id="KW-0378">Hydrolase</keyword>
<dbReference type="Pfam" id="PF01546">
    <property type="entry name" value="Peptidase_M20"/>
    <property type="match status" value="1"/>
</dbReference>
<dbReference type="Gene3D" id="3.30.70.360">
    <property type="match status" value="1"/>
</dbReference>
<dbReference type="InterPro" id="IPR011650">
    <property type="entry name" value="Peptidase_M20_dimer"/>
</dbReference>
<dbReference type="GO" id="GO:0016787">
    <property type="term" value="F:hydrolase activity"/>
    <property type="evidence" value="ECO:0007669"/>
    <property type="project" value="UniProtKB-KW"/>
</dbReference>
<evidence type="ECO:0000256" key="2">
    <source>
        <dbReference type="ARBA" id="ARBA00022801"/>
    </source>
</evidence>
<dbReference type="InterPro" id="IPR050072">
    <property type="entry name" value="Peptidase_M20A"/>
</dbReference>
<evidence type="ECO:0000256" key="1">
    <source>
        <dbReference type="ARBA" id="ARBA00022723"/>
    </source>
</evidence>
<comment type="caution">
    <text evidence="4">The sequence shown here is derived from an EMBL/GenBank/DDBJ whole genome shotgun (WGS) entry which is preliminary data.</text>
</comment>
<sequence length="360" mass="40275">MREIKNQDLRKRIVEILQRLVETPTPTGNEERLHEFLSSLLKKAGFQIEIQRIPDYPSNLVGKRGKGKLLFCTHIDTYPPFNHPDPYRLTVDGENLIGRGVIDAKGQIASLLVALENTETPCQVALTSGEEEEALGSKFLKVDAQEGIVLEPTDLSFALSQAGAIEIQINVEGKAVHGSVPSKGENAILKAFRIYRKLEKMPFLKQTHPHFPGGGWINLGKIEGGKDIMVTPFSCNFQVDIGIIPGIDIDDAVQQIKNVVSNEGGKVNFRDISPPIEINPDLKVVNLLRESFKKVLGRQPKIKGMPSWTDAENLFQKGIHCVVFGAGKLFHAHSNYEFIPLKQLEILSRILIYFLNLWRR</sequence>
<evidence type="ECO:0000313" key="4">
    <source>
        <dbReference type="EMBL" id="HDN85077.1"/>
    </source>
</evidence>
<dbReference type="AlphaFoldDB" id="A0A7V0QSH3"/>
<name>A0A7V0QSH3_UNCAE</name>
<dbReference type="Gene3D" id="3.40.630.10">
    <property type="entry name" value="Zn peptidases"/>
    <property type="match status" value="2"/>
</dbReference>
<dbReference type="SUPFAM" id="SSF55031">
    <property type="entry name" value="Bacterial exopeptidase dimerisation domain"/>
    <property type="match status" value="1"/>
</dbReference>
<feature type="domain" description="Peptidase M20 dimerisation" evidence="3">
    <location>
        <begin position="160"/>
        <end position="266"/>
    </location>
</feature>
<keyword evidence="1" id="KW-0479">Metal-binding</keyword>
<dbReference type="EMBL" id="DRBC01000299">
    <property type="protein sequence ID" value="HDN85077.1"/>
    <property type="molecule type" value="Genomic_DNA"/>
</dbReference>
<dbReference type="PANTHER" id="PTHR43808:SF25">
    <property type="entry name" value="PEPTIDASE M20 DIMERISATION DOMAIN-CONTAINING PROTEIN"/>
    <property type="match status" value="1"/>
</dbReference>
<dbReference type="InterPro" id="IPR002933">
    <property type="entry name" value="Peptidase_M20"/>
</dbReference>
<evidence type="ECO:0000259" key="3">
    <source>
        <dbReference type="Pfam" id="PF07687"/>
    </source>
</evidence>
<dbReference type="GO" id="GO:0046872">
    <property type="term" value="F:metal ion binding"/>
    <property type="evidence" value="ECO:0007669"/>
    <property type="project" value="UniProtKB-KW"/>
</dbReference>
<dbReference type="PANTHER" id="PTHR43808">
    <property type="entry name" value="ACETYLORNITHINE DEACETYLASE"/>
    <property type="match status" value="1"/>
</dbReference>
<gene>
    <name evidence="4" type="ORF">ENG47_04905</name>
</gene>
<dbReference type="SUPFAM" id="SSF53187">
    <property type="entry name" value="Zn-dependent exopeptidases"/>
    <property type="match status" value="1"/>
</dbReference>
<organism evidence="4">
    <name type="scientific">Aerophobetes bacterium</name>
    <dbReference type="NCBI Taxonomy" id="2030807"/>
    <lineage>
        <taxon>Bacteria</taxon>
        <taxon>Candidatus Aerophobota</taxon>
    </lineage>
</organism>
<reference evidence="4" key="1">
    <citation type="journal article" date="2020" name="mSystems">
        <title>Genome- and Community-Level Interaction Insights into Carbon Utilization and Element Cycling Functions of Hydrothermarchaeota in Hydrothermal Sediment.</title>
        <authorList>
            <person name="Zhou Z."/>
            <person name="Liu Y."/>
            <person name="Xu W."/>
            <person name="Pan J."/>
            <person name="Luo Z.H."/>
            <person name="Li M."/>
        </authorList>
    </citation>
    <scope>NUCLEOTIDE SEQUENCE [LARGE SCALE GENOMIC DNA]</scope>
    <source>
        <strain evidence="4">HyVt-219</strain>
    </source>
</reference>
<dbReference type="InterPro" id="IPR036264">
    <property type="entry name" value="Bact_exopeptidase_dim_dom"/>
</dbReference>
<proteinExistence type="predicted"/>
<dbReference type="Proteomes" id="UP000885660">
    <property type="component" value="Unassembled WGS sequence"/>
</dbReference>
<dbReference type="Pfam" id="PF07687">
    <property type="entry name" value="M20_dimer"/>
    <property type="match status" value="1"/>
</dbReference>
<protein>
    <submittedName>
        <fullName evidence="4">M20 family peptidase</fullName>
    </submittedName>
</protein>